<gene>
    <name evidence="2" type="ORF">JCM21142_70</name>
</gene>
<dbReference type="AlphaFoldDB" id="W7Y1R9"/>
<dbReference type="EMBL" id="BAMD01000001">
    <property type="protein sequence ID" value="GAF01463.1"/>
    <property type="molecule type" value="Genomic_DNA"/>
</dbReference>
<evidence type="ECO:0000259" key="1">
    <source>
        <dbReference type="Pfam" id="PF18962"/>
    </source>
</evidence>
<evidence type="ECO:0000313" key="3">
    <source>
        <dbReference type="Proteomes" id="UP000019402"/>
    </source>
</evidence>
<proteinExistence type="predicted"/>
<dbReference type="eggNOG" id="COG4447">
    <property type="taxonomic scope" value="Bacteria"/>
</dbReference>
<name>W7Y1R9_9BACT</name>
<protein>
    <recommendedName>
        <fullName evidence="1">Secretion system C-terminal sorting domain-containing protein</fullName>
    </recommendedName>
</protein>
<sequence length="226" mass="25409">MTYTLKHPIIVSGDEDLAFIKYIDIAYVETGAADATYMDEGFYDYVAVEGSKDGLEWKALAPGYDFSYNDVWNQGGDDYASTPTVAAFTEHTINLLDNFAATDTILIRFKLHSDPFENGWGWIIDNLRIQGQIAAVEENVSDDFEVTLFPNPVDGDHFNIRLRDAYVGTVQVSIYNASGQQLLKSSYFKGAEVLEEELYLPKLLSGFYLVKIEVGNRQVTKKLSLR</sequence>
<reference evidence="2 3" key="1">
    <citation type="journal article" date="2014" name="Genome Announc.">
        <title>Draft Genome Sequence of Cytophaga fermentans JCM 21142T, a Facultative Anaerobe Isolated from Marine Mud.</title>
        <authorList>
            <person name="Starns D."/>
            <person name="Oshima K."/>
            <person name="Suda W."/>
            <person name="Iino T."/>
            <person name="Yuki M."/>
            <person name="Inoue J."/>
            <person name="Kitamura K."/>
            <person name="Iida T."/>
            <person name="Darby A."/>
            <person name="Hattori M."/>
            <person name="Ohkuma M."/>
        </authorList>
    </citation>
    <scope>NUCLEOTIDE SEQUENCE [LARGE SCALE GENOMIC DNA]</scope>
    <source>
        <strain evidence="2 3">JCM 21142</strain>
    </source>
</reference>
<dbReference type="NCBIfam" id="TIGR04183">
    <property type="entry name" value="Por_Secre_tail"/>
    <property type="match status" value="1"/>
</dbReference>
<keyword evidence="3" id="KW-1185">Reference proteome</keyword>
<organism evidence="2 3">
    <name type="scientific">Saccharicrinis fermentans DSM 9555 = JCM 21142</name>
    <dbReference type="NCBI Taxonomy" id="869213"/>
    <lineage>
        <taxon>Bacteria</taxon>
        <taxon>Pseudomonadati</taxon>
        <taxon>Bacteroidota</taxon>
        <taxon>Bacteroidia</taxon>
        <taxon>Marinilabiliales</taxon>
        <taxon>Marinilabiliaceae</taxon>
        <taxon>Saccharicrinis</taxon>
    </lineage>
</organism>
<comment type="caution">
    <text evidence="2">The sequence shown here is derived from an EMBL/GenBank/DDBJ whole genome shotgun (WGS) entry which is preliminary data.</text>
</comment>
<dbReference type="InterPro" id="IPR026444">
    <property type="entry name" value="Secre_tail"/>
</dbReference>
<feature type="domain" description="Secretion system C-terminal sorting" evidence="1">
    <location>
        <begin position="148"/>
        <end position="223"/>
    </location>
</feature>
<accession>W7Y1R9</accession>
<dbReference type="Proteomes" id="UP000019402">
    <property type="component" value="Unassembled WGS sequence"/>
</dbReference>
<dbReference type="Pfam" id="PF18962">
    <property type="entry name" value="Por_Secre_tail"/>
    <property type="match status" value="1"/>
</dbReference>
<evidence type="ECO:0000313" key="2">
    <source>
        <dbReference type="EMBL" id="GAF01463.1"/>
    </source>
</evidence>